<protein>
    <submittedName>
        <fullName evidence="2">Uncharacterized protein</fullName>
    </submittedName>
</protein>
<feature type="region of interest" description="Disordered" evidence="1">
    <location>
        <begin position="265"/>
        <end position="350"/>
    </location>
</feature>
<dbReference type="OrthoDB" id="3249663at2759"/>
<feature type="compositionally biased region" description="Polar residues" evidence="1">
    <location>
        <begin position="121"/>
        <end position="135"/>
    </location>
</feature>
<feature type="compositionally biased region" description="Polar residues" evidence="1">
    <location>
        <begin position="310"/>
        <end position="325"/>
    </location>
</feature>
<dbReference type="AlphaFoldDB" id="A0A165S3G6"/>
<keyword evidence="3" id="KW-1185">Reference proteome</keyword>
<feature type="compositionally biased region" description="Basic residues" evidence="1">
    <location>
        <begin position="185"/>
        <end position="203"/>
    </location>
</feature>
<dbReference type="EMBL" id="KV425576">
    <property type="protein sequence ID" value="KZT24624.1"/>
    <property type="molecule type" value="Genomic_DNA"/>
</dbReference>
<feature type="region of interest" description="Disordered" evidence="1">
    <location>
        <begin position="32"/>
        <end position="245"/>
    </location>
</feature>
<dbReference type="InParanoid" id="A0A165S3G6"/>
<name>A0A165S3G6_9AGAM</name>
<dbReference type="Proteomes" id="UP000076761">
    <property type="component" value="Unassembled WGS sequence"/>
</dbReference>
<feature type="compositionally biased region" description="Low complexity" evidence="1">
    <location>
        <begin position="110"/>
        <end position="120"/>
    </location>
</feature>
<evidence type="ECO:0000256" key="1">
    <source>
        <dbReference type="SAM" id="MobiDB-lite"/>
    </source>
</evidence>
<reference evidence="2 3" key="1">
    <citation type="journal article" date="2016" name="Mol. Biol. Evol.">
        <title>Comparative Genomics of Early-Diverging Mushroom-Forming Fungi Provides Insights into the Origins of Lignocellulose Decay Capabilities.</title>
        <authorList>
            <person name="Nagy L.G."/>
            <person name="Riley R."/>
            <person name="Tritt A."/>
            <person name="Adam C."/>
            <person name="Daum C."/>
            <person name="Floudas D."/>
            <person name="Sun H."/>
            <person name="Yadav J.S."/>
            <person name="Pangilinan J."/>
            <person name="Larsson K.H."/>
            <person name="Matsuura K."/>
            <person name="Barry K."/>
            <person name="Labutti K."/>
            <person name="Kuo R."/>
            <person name="Ohm R.A."/>
            <person name="Bhattacharya S.S."/>
            <person name="Shirouzu T."/>
            <person name="Yoshinaga Y."/>
            <person name="Martin F.M."/>
            <person name="Grigoriev I.V."/>
            <person name="Hibbett D.S."/>
        </authorList>
    </citation>
    <scope>NUCLEOTIDE SEQUENCE [LARGE SCALE GENOMIC DNA]</scope>
    <source>
        <strain evidence="2 3">HHB14362 ss-1</strain>
    </source>
</reference>
<gene>
    <name evidence="2" type="ORF">NEOLEDRAFT_1134643</name>
</gene>
<feature type="compositionally biased region" description="Low complexity" evidence="1">
    <location>
        <begin position="89"/>
        <end position="101"/>
    </location>
</feature>
<sequence length="404" mass="45230">MSDYYPASDSGHVYRSNRERIAKWVQAYGDVELKTPSDPPSPVDEWLGPDGSEEDDYTDQSVPPRIVLRYRDGRPDAIVDPTMDPNNPYYHRSYSRSTSSSDHGHHGSRSAHSSSGHASAPNRNLYSSPMPTQPEQIRVLPARSNSGSSVGPQFPPAPRSDHSHGRSMHHPPPPISYSSSQPSHHAPRHPAHPSNHHPHHVPRGHPQYAAPQPHYPPPNAAPGMGLSHSAPLPLPPPHRTDSRTAYTIPYWGPAERGRSLTQHAIHEEDERSRSMPRSSSQHRSRSRPGHHSDASSWYHEQSSHGHTRNRTVSFSSGHTYLNSQGEEVVHIPPSPRSGHVSISPTSTKHSHNAYGSIHQTHSHPEKKGLLQRIHGFFENRDNDDWQGEETRRRLVKRHHATVHD</sequence>
<organism evidence="2 3">
    <name type="scientific">Neolentinus lepideus HHB14362 ss-1</name>
    <dbReference type="NCBI Taxonomy" id="1314782"/>
    <lineage>
        <taxon>Eukaryota</taxon>
        <taxon>Fungi</taxon>
        <taxon>Dikarya</taxon>
        <taxon>Basidiomycota</taxon>
        <taxon>Agaricomycotina</taxon>
        <taxon>Agaricomycetes</taxon>
        <taxon>Gloeophyllales</taxon>
        <taxon>Gloeophyllaceae</taxon>
        <taxon>Neolentinus</taxon>
    </lineage>
</organism>
<evidence type="ECO:0000313" key="2">
    <source>
        <dbReference type="EMBL" id="KZT24624.1"/>
    </source>
</evidence>
<evidence type="ECO:0000313" key="3">
    <source>
        <dbReference type="Proteomes" id="UP000076761"/>
    </source>
</evidence>
<proteinExistence type="predicted"/>
<accession>A0A165S3G6</accession>
<feature type="compositionally biased region" description="Basic residues" evidence="1">
    <location>
        <begin position="280"/>
        <end position="289"/>
    </location>
</feature>